<dbReference type="EMBL" id="AHFB01000178">
    <property type="protein sequence ID" value="EOO24196.1"/>
    <property type="molecule type" value="Genomic_DNA"/>
</dbReference>
<dbReference type="PANTHER" id="PTHR40051">
    <property type="entry name" value="IG HYPOTHETICAL 15966"/>
    <property type="match status" value="1"/>
</dbReference>
<evidence type="ECO:0000313" key="2">
    <source>
        <dbReference type="Proteomes" id="UP000014018"/>
    </source>
</evidence>
<evidence type="ECO:0000313" key="1">
    <source>
        <dbReference type="EMBL" id="EOO24196.1"/>
    </source>
</evidence>
<name>A0A9W5PJN6_BACCE</name>
<accession>A0A9W5PJN6</accession>
<dbReference type="Pfam" id="PF08863">
    <property type="entry name" value="YolD"/>
    <property type="match status" value="1"/>
</dbReference>
<organism evidence="1 2">
    <name type="scientific">Bacillus cereus VD133</name>
    <dbReference type="NCBI Taxonomy" id="1053233"/>
    <lineage>
        <taxon>Bacteria</taxon>
        <taxon>Bacillati</taxon>
        <taxon>Bacillota</taxon>
        <taxon>Bacilli</taxon>
        <taxon>Bacillales</taxon>
        <taxon>Bacillaceae</taxon>
        <taxon>Bacillus</taxon>
        <taxon>Bacillus cereus group</taxon>
    </lineage>
</organism>
<gene>
    <name evidence="1" type="ORF">IIU_06831</name>
</gene>
<dbReference type="PANTHER" id="PTHR40051:SF1">
    <property type="entry name" value="YOLD-LIKE FAMILY PROTEIN"/>
    <property type="match status" value="1"/>
</dbReference>
<comment type="caution">
    <text evidence="1">The sequence shown here is derived from an EMBL/GenBank/DDBJ whole genome shotgun (WGS) entry which is preliminary data.</text>
</comment>
<dbReference type="InterPro" id="IPR014962">
    <property type="entry name" value="YolD"/>
</dbReference>
<dbReference type="Proteomes" id="UP000014018">
    <property type="component" value="Unassembled WGS sequence"/>
</dbReference>
<dbReference type="AlphaFoldDB" id="A0A9W5PJN6"/>
<reference evidence="1 2" key="1">
    <citation type="submission" date="2012-12" db="EMBL/GenBank/DDBJ databases">
        <title>The Genome Sequence of Bacillus cereus VD133.</title>
        <authorList>
            <consortium name="The Broad Institute Genome Sequencing Platform"/>
            <consortium name="The Broad Institute Genome Sequencing Center for Infectious Disease"/>
            <person name="Feldgarden M."/>
            <person name="Van der Auwera G.A."/>
            <person name="Mahillon J."/>
            <person name="Duprez V."/>
            <person name="Timmery S."/>
            <person name="Mattelet C."/>
            <person name="Dierick K."/>
            <person name="Sun M."/>
            <person name="Yu Z."/>
            <person name="Zhu L."/>
            <person name="Hu X."/>
            <person name="Shank E.B."/>
            <person name="Swiecicka I."/>
            <person name="Hansen B.M."/>
            <person name="Andrup L."/>
            <person name="Walker B."/>
            <person name="Young S.K."/>
            <person name="Zeng Q."/>
            <person name="Gargeya S."/>
            <person name="Fitzgerald M."/>
            <person name="Haas B."/>
            <person name="Abouelleil A."/>
            <person name="Alvarado L."/>
            <person name="Arachchi H.M."/>
            <person name="Berlin A.M."/>
            <person name="Chapman S.B."/>
            <person name="Dewar J."/>
            <person name="Goldberg J."/>
            <person name="Griggs A."/>
            <person name="Gujja S."/>
            <person name="Hansen M."/>
            <person name="Howarth C."/>
            <person name="Imamovic A."/>
            <person name="Larimer J."/>
            <person name="McCowan C."/>
            <person name="Murphy C."/>
            <person name="Neiman D."/>
            <person name="Pearson M."/>
            <person name="Priest M."/>
            <person name="Roberts A."/>
            <person name="Saif S."/>
            <person name="Shea T."/>
            <person name="Sisk P."/>
            <person name="Sykes S."/>
            <person name="Wortman J."/>
            <person name="Nusbaum C."/>
            <person name="Birren B."/>
        </authorList>
    </citation>
    <scope>NUCLEOTIDE SEQUENCE [LARGE SCALE GENOMIC DNA]</scope>
    <source>
        <strain evidence="1 2">VD133</strain>
    </source>
</reference>
<protein>
    <submittedName>
        <fullName evidence="1">Uncharacterized protein</fullName>
    </submittedName>
</protein>
<proteinExistence type="predicted"/>
<sequence>MIDRGMMRWVPFSAIKEQFEGLNEMYEKQNEIPMPILDEQKLDLINDIVCCAMAENKQVSISYQKQNKVVR</sequence>